<dbReference type="EMBL" id="BGZK01001333">
    <property type="protein sequence ID" value="GBP77501.1"/>
    <property type="molecule type" value="Genomic_DNA"/>
</dbReference>
<feature type="region of interest" description="Disordered" evidence="1">
    <location>
        <begin position="36"/>
        <end position="110"/>
    </location>
</feature>
<protein>
    <submittedName>
        <fullName evidence="2">Uncharacterized protein</fullName>
    </submittedName>
</protein>
<reference evidence="2 3" key="1">
    <citation type="journal article" date="2019" name="Commun. Biol.">
        <title>The bagworm genome reveals a unique fibroin gene that provides high tensile strength.</title>
        <authorList>
            <person name="Kono N."/>
            <person name="Nakamura H."/>
            <person name="Ohtoshi R."/>
            <person name="Tomita M."/>
            <person name="Numata K."/>
            <person name="Arakawa K."/>
        </authorList>
    </citation>
    <scope>NUCLEOTIDE SEQUENCE [LARGE SCALE GENOMIC DNA]</scope>
</reference>
<comment type="caution">
    <text evidence="2">The sequence shown here is derived from an EMBL/GenBank/DDBJ whole genome shotgun (WGS) entry which is preliminary data.</text>
</comment>
<proteinExistence type="predicted"/>
<evidence type="ECO:0000313" key="2">
    <source>
        <dbReference type="EMBL" id="GBP77501.1"/>
    </source>
</evidence>
<evidence type="ECO:0000256" key="1">
    <source>
        <dbReference type="SAM" id="MobiDB-lite"/>
    </source>
</evidence>
<gene>
    <name evidence="2" type="ORF">EVAR_62577_1</name>
</gene>
<name>A0A4C1YM50_EUMVA</name>
<dbReference type="Proteomes" id="UP000299102">
    <property type="component" value="Unassembled WGS sequence"/>
</dbReference>
<evidence type="ECO:0000313" key="3">
    <source>
        <dbReference type="Proteomes" id="UP000299102"/>
    </source>
</evidence>
<organism evidence="2 3">
    <name type="scientific">Eumeta variegata</name>
    <name type="common">Bagworm moth</name>
    <name type="synonym">Eumeta japonica</name>
    <dbReference type="NCBI Taxonomy" id="151549"/>
    <lineage>
        <taxon>Eukaryota</taxon>
        <taxon>Metazoa</taxon>
        <taxon>Ecdysozoa</taxon>
        <taxon>Arthropoda</taxon>
        <taxon>Hexapoda</taxon>
        <taxon>Insecta</taxon>
        <taxon>Pterygota</taxon>
        <taxon>Neoptera</taxon>
        <taxon>Endopterygota</taxon>
        <taxon>Lepidoptera</taxon>
        <taxon>Glossata</taxon>
        <taxon>Ditrysia</taxon>
        <taxon>Tineoidea</taxon>
        <taxon>Psychidae</taxon>
        <taxon>Oiketicinae</taxon>
        <taxon>Eumeta</taxon>
    </lineage>
</organism>
<accession>A0A4C1YM50</accession>
<feature type="compositionally biased region" description="Basic and acidic residues" evidence="1">
    <location>
        <begin position="54"/>
        <end position="67"/>
    </location>
</feature>
<dbReference type="AlphaFoldDB" id="A0A4C1YM50"/>
<feature type="compositionally biased region" description="Low complexity" evidence="1">
    <location>
        <begin position="39"/>
        <end position="52"/>
    </location>
</feature>
<sequence>MVMYSRNGTLHQKTCHSPNFELTHLHVIGARRRAGEGAGEAPLASPGALPSEGSRYDVKQRSREHAFHPGAADGRGLGRGTKGARDVPNHGYSEPRQARSRRPELTPSFGCGRAHAPLYTALRTARHINGKKYSVPLTAGRVARPNSLTLALEK</sequence>
<keyword evidence="3" id="KW-1185">Reference proteome</keyword>